<dbReference type="InterPro" id="IPR036457">
    <property type="entry name" value="PPM-type-like_dom_sf"/>
</dbReference>
<name>A0A5D0MF26_9BACT</name>
<keyword evidence="2" id="KW-1133">Transmembrane helix</keyword>
<dbReference type="Pfam" id="PF07228">
    <property type="entry name" value="SpoIIE"/>
    <property type="match status" value="1"/>
</dbReference>
<feature type="transmembrane region" description="Helical" evidence="2">
    <location>
        <begin position="6"/>
        <end position="23"/>
    </location>
</feature>
<keyword evidence="5" id="KW-1185">Reference proteome</keyword>
<evidence type="ECO:0000259" key="3">
    <source>
        <dbReference type="SMART" id="SM00331"/>
    </source>
</evidence>
<proteinExistence type="predicted"/>
<dbReference type="AlphaFoldDB" id="A0A5D0MF26"/>
<evidence type="ECO:0000256" key="2">
    <source>
        <dbReference type="SAM" id="Phobius"/>
    </source>
</evidence>
<dbReference type="SMART" id="SM00331">
    <property type="entry name" value="PP2C_SIG"/>
    <property type="match status" value="1"/>
</dbReference>
<feature type="transmembrane region" description="Helical" evidence="2">
    <location>
        <begin position="136"/>
        <end position="156"/>
    </location>
</feature>
<dbReference type="SUPFAM" id="SSF81606">
    <property type="entry name" value="PP2C-like"/>
    <property type="match status" value="1"/>
</dbReference>
<feature type="transmembrane region" description="Helical" evidence="2">
    <location>
        <begin position="241"/>
        <end position="266"/>
    </location>
</feature>
<accession>A0A5D0MF26</accession>
<dbReference type="PANTHER" id="PTHR43156">
    <property type="entry name" value="STAGE II SPORULATION PROTEIN E-RELATED"/>
    <property type="match status" value="1"/>
</dbReference>
<keyword evidence="1" id="KW-0378">Hydrolase</keyword>
<dbReference type="EMBL" id="VSIX01000032">
    <property type="protein sequence ID" value="TYB31626.1"/>
    <property type="molecule type" value="Genomic_DNA"/>
</dbReference>
<protein>
    <submittedName>
        <fullName evidence="4">SpoIIE family protein phosphatase</fullName>
    </submittedName>
</protein>
<feature type="transmembrane region" description="Helical" evidence="2">
    <location>
        <begin position="60"/>
        <end position="77"/>
    </location>
</feature>
<dbReference type="InterPro" id="IPR052016">
    <property type="entry name" value="Bact_Sigma-Reg"/>
</dbReference>
<dbReference type="InterPro" id="IPR001932">
    <property type="entry name" value="PPM-type_phosphatase-like_dom"/>
</dbReference>
<gene>
    <name evidence="4" type="ORF">FXF47_03245</name>
</gene>
<dbReference type="Proteomes" id="UP000324143">
    <property type="component" value="Unassembled WGS sequence"/>
</dbReference>
<feature type="transmembrane region" description="Helical" evidence="2">
    <location>
        <begin position="30"/>
        <end position="48"/>
    </location>
</feature>
<evidence type="ECO:0000313" key="5">
    <source>
        <dbReference type="Proteomes" id="UP000324143"/>
    </source>
</evidence>
<dbReference type="GO" id="GO:0016791">
    <property type="term" value="F:phosphatase activity"/>
    <property type="evidence" value="ECO:0007669"/>
    <property type="project" value="TreeGrafter"/>
</dbReference>
<feature type="domain" description="PPM-type phosphatase" evidence="3">
    <location>
        <begin position="461"/>
        <end position="681"/>
    </location>
</feature>
<evidence type="ECO:0000313" key="4">
    <source>
        <dbReference type="EMBL" id="TYB31626.1"/>
    </source>
</evidence>
<feature type="transmembrane region" description="Helical" evidence="2">
    <location>
        <begin position="177"/>
        <end position="197"/>
    </location>
</feature>
<feature type="transmembrane region" description="Helical" evidence="2">
    <location>
        <begin position="209"/>
        <end position="229"/>
    </location>
</feature>
<comment type="caution">
    <text evidence="4">The sequence shown here is derived from an EMBL/GenBank/DDBJ whole genome shotgun (WGS) entry which is preliminary data.</text>
</comment>
<organism evidence="4 5">
    <name type="scientific">Candidatus Mcinerneyibacterium aminivorans</name>
    <dbReference type="NCBI Taxonomy" id="2703815"/>
    <lineage>
        <taxon>Bacteria</taxon>
        <taxon>Candidatus Macinerneyibacteriota</taxon>
        <taxon>Candidatus Mcinerneyibacteria</taxon>
        <taxon>Candidatus Mcinerneyibacteriales</taxon>
        <taxon>Candidatus Mcinerneyibacteriaceae</taxon>
        <taxon>Candidatus Mcinerneyibacterium</taxon>
    </lineage>
</organism>
<evidence type="ECO:0000256" key="1">
    <source>
        <dbReference type="ARBA" id="ARBA00022801"/>
    </source>
</evidence>
<feature type="transmembrane region" description="Helical" evidence="2">
    <location>
        <begin position="98"/>
        <end position="116"/>
    </location>
</feature>
<reference evidence="4" key="1">
    <citation type="submission" date="2019-08" db="EMBL/GenBank/DDBJ databases">
        <title>Genomic characterization of a novel candidate phylum (ARYD3) from a high temperature, high salinity tertiary oil reservoir in north central Oklahoma, USA.</title>
        <authorList>
            <person name="Youssef N.H."/>
            <person name="Yadav A."/>
            <person name="Elshahed M.S."/>
        </authorList>
    </citation>
    <scope>NUCLEOTIDE SEQUENCE [LARGE SCALE GENOMIC DNA]</scope>
    <source>
        <strain evidence="4">ARYD3</strain>
    </source>
</reference>
<dbReference type="Gene3D" id="3.60.40.10">
    <property type="entry name" value="PPM-type phosphatase domain"/>
    <property type="match status" value="1"/>
</dbReference>
<feature type="transmembrane region" description="Helical" evidence="2">
    <location>
        <begin position="272"/>
        <end position="292"/>
    </location>
</feature>
<dbReference type="SUPFAM" id="SSF55781">
    <property type="entry name" value="GAF domain-like"/>
    <property type="match status" value="1"/>
</dbReference>
<keyword evidence="2" id="KW-0472">Membrane</keyword>
<sequence>MEIFYYISSFSIFILSIYIYKNLSNMNNLITAIMLFTLGLAPFSWVLFQDSGILTNELNIWILFFPFLLLFSINYPYEIEFTKNIKNIRYRYLLFVPYFLYFLIYFIIKILGMILLKEQVLFGLLKSVTDILISQIFSFTIIILNIFYIAISYYILDQKIQHTESNTLKKQLNLFVVGLRLFAFVFVTSIITQYFGIFNEIITPVRMKFLYSFAIIANAVLISVAMAKYKFLDIKLKRKSFLYYLVWGFLIFLYTFSTSLIILKLVTYKNNYLLFGSIFVFFIIFIFYYKAVDKFISYFFIRDRMDYEEIIKNFFLKVSSLDSFQEIRNIVIDELQKLLNIEKVDVILVDKIDKKYYKKSSYSFLQMPERFQKNYKWAVYFFSLKFQDKIYGYLLIGNKISETKFNKAEIDLLNSISVQISMVLHNMDINKELYEKKLMEKQLNLARKIQFSLLPDKNIPHEKFNIYWRYKPATRIGGDYCDIIKNKNNDLFFVMADVSGKGINGAIYMSMIRTFFHTTVDLINIEQILLYLNDYLKNKLPAKIFVTMLIFNYKNENDKLQYIHLGHNEPILYRSKKNSVEFLQADGMALGLTKNEVFKKNYKINNINLEKNDFIFSYTDGITEARNNYDQLYGQKRLFEILDENKNKKIEDIVNKVSQDIFNFRGNYGQTDDIAMLSFKRK</sequence>
<dbReference type="PANTHER" id="PTHR43156:SF2">
    <property type="entry name" value="STAGE II SPORULATION PROTEIN E"/>
    <property type="match status" value="1"/>
</dbReference>
<keyword evidence="2" id="KW-0812">Transmembrane</keyword>